<dbReference type="GO" id="GO:0005634">
    <property type="term" value="C:nucleus"/>
    <property type="evidence" value="ECO:0007669"/>
    <property type="project" value="TreeGrafter"/>
</dbReference>
<evidence type="ECO:0000313" key="3">
    <source>
        <dbReference type="Proteomes" id="UP000241818"/>
    </source>
</evidence>
<dbReference type="InterPro" id="IPR007681">
    <property type="entry name" value="Mog1"/>
</dbReference>
<keyword evidence="3" id="KW-1185">Reference proteome</keyword>
<sequence>MTSENVPPWDFTPIYDLLDAFRPPLSPDNQFSQSSPVAPTPILDPTLFNPKSSEPSSLGDFTRLYEFLGRPIQDVRPRQESNGSSSSSRPDYSTPPSSITDDAVHVDDPVDTVKEVRWADEVDGAELTEQFESEAEPSHRRLHHTRRHRRNRSSLSSLVDGSRPSSIEEEAFFVRPKSERSLWVPPSAPKIHVDPMIIQPIEALTAEEKKERLIRKLKKGFGLKLESLGNKDQDGIHVFVDCSNIIIGFYNTLKIRRGYNIRAYTKQAPISWPSLALILERGRPVARRILVGSNGSPLHGQPAKLPDYMLEAEKCGYELNILDRVLKRKDPIPLKQKRRGSGNGNGYATTSGHSSGSDGASMSSRVVAEQGVDEILQMKLLESLVDTQRPSTIVLASGDAAQAEYSGGFFKNVERALAKGWKVELAAWSSCLSQEYRSKEFLQKWKGKFKIILLDDFSEELLAMYTQPIAFQRPAIL</sequence>
<proteinExistence type="predicted"/>
<protein>
    <recommendedName>
        <fullName evidence="4">NYN domain-containing protein</fullName>
    </recommendedName>
</protein>
<dbReference type="Proteomes" id="UP000241818">
    <property type="component" value="Unassembled WGS sequence"/>
</dbReference>
<feature type="compositionally biased region" description="Polar residues" evidence="1">
    <location>
        <begin position="27"/>
        <end position="37"/>
    </location>
</feature>
<dbReference type="GO" id="GO:0006606">
    <property type="term" value="P:protein import into nucleus"/>
    <property type="evidence" value="ECO:0007669"/>
    <property type="project" value="TreeGrafter"/>
</dbReference>
<feature type="region of interest" description="Disordered" evidence="1">
    <location>
        <begin position="22"/>
        <end position="55"/>
    </location>
</feature>
<dbReference type="GO" id="GO:0005085">
    <property type="term" value="F:guanyl-nucleotide exchange factor activity"/>
    <property type="evidence" value="ECO:0007669"/>
    <property type="project" value="TreeGrafter"/>
</dbReference>
<dbReference type="CDD" id="cd18724">
    <property type="entry name" value="PIN_LabA-like"/>
    <property type="match status" value="1"/>
</dbReference>
<feature type="compositionally biased region" description="Basic residues" evidence="1">
    <location>
        <begin position="140"/>
        <end position="152"/>
    </location>
</feature>
<evidence type="ECO:0000256" key="1">
    <source>
        <dbReference type="SAM" id="MobiDB-lite"/>
    </source>
</evidence>
<dbReference type="PANTHER" id="PTHR15837:SF5">
    <property type="entry name" value="NYN DOMAIN-CONTAINING PROTEIN"/>
    <property type="match status" value="1"/>
</dbReference>
<dbReference type="GeneID" id="36575172"/>
<dbReference type="STRING" id="857342.A0A2T3ASC5"/>
<feature type="compositionally biased region" description="Low complexity" evidence="1">
    <location>
        <begin position="351"/>
        <end position="363"/>
    </location>
</feature>
<dbReference type="Gene3D" id="3.40.50.1010">
    <property type="entry name" value="5'-nuclease"/>
    <property type="match status" value="1"/>
</dbReference>
<feature type="compositionally biased region" description="Low complexity" evidence="1">
    <location>
        <begin position="80"/>
        <end position="98"/>
    </location>
</feature>
<feature type="region of interest" description="Disordered" evidence="1">
    <location>
        <begin position="69"/>
        <end position="106"/>
    </location>
</feature>
<feature type="region of interest" description="Disordered" evidence="1">
    <location>
        <begin position="332"/>
        <end position="363"/>
    </location>
</feature>
<dbReference type="AlphaFoldDB" id="A0A2T3ASC5"/>
<dbReference type="RefSeq" id="XP_024717555.1">
    <property type="nucleotide sequence ID" value="XM_024867091.1"/>
</dbReference>
<feature type="region of interest" description="Disordered" evidence="1">
    <location>
        <begin position="127"/>
        <end position="162"/>
    </location>
</feature>
<dbReference type="InParanoid" id="A0A2T3ASC5"/>
<evidence type="ECO:0008006" key="4">
    <source>
        <dbReference type="Google" id="ProtNLM"/>
    </source>
</evidence>
<gene>
    <name evidence="2" type="ORF">M430DRAFT_37269</name>
</gene>
<reference evidence="2 3" key="1">
    <citation type="journal article" date="2018" name="New Phytol.">
        <title>Comparative genomics and transcriptomics depict ericoid mycorrhizal fungi as versatile saprotrophs and plant mutualists.</title>
        <authorList>
            <person name="Martino E."/>
            <person name="Morin E."/>
            <person name="Grelet G.A."/>
            <person name="Kuo A."/>
            <person name="Kohler A."/>
            <person name="Daghino S."/>
            <person name="Barry K.W."/>
            <person name="Cichocki N."/>
            <person name="Clum A."/>
            <person name="Dockter R.B."/>
            <person name="Hainaut M."/>
            <person name="Kuo R.C."/>
            <person name="LaButti K."/>
            <person name="Lindahl B.D."/>
            <person name="Lindquist E.A."/>
            <person name="Lipzen A."/>
            <person name="Khouja H.R."/>
            <person name="Magnuson J."/>
            <person name="Murat C."/>
            <person name="Ohm R.A."/>
            <person name="Singer S.W."/>
            <person name="Spatafora J.W."/>
            <person name="Wang M."/>
            <person name="Veneault-Fourrey C."/>
            <person name="Henrissat B."/>
            <person name="Grigoriev I.V."/>
            <person name="Martin F.M."/>
            <person name="Perotto S."/>
        </authorList>
    </citation>
    <scope>NUCLEOTIDE SEQUENCE [LARGE SCALE GENOMIC DNA]</scope>
    <source>
        <strain evidence="2 3">ATCC 22711</strain>
    </source>
</reference>
<dbReference type="OrthoDB" id="5590473at2759"/>
<dbReference type="GO" id="GO:0031267">
    <property type="term" value="F:small GTPase binding"/>
    <property type="evidence" value="ECO:0007669"/>
    <property type="project" value="TreeGrafter"/>
</dbReference>
<name>A0A2T3ASC5_AMORE</name>
<accession>A0A2T3ASC5</accession>
<dbReference type="PANTHER" id="PTHR15837">
    <property type="entry name" value="RAN GUANINE NUCLEOTIDE RELEASE FACTOR"/>
    <property type="match status" value="1"/>
</dbReference>
<organism evidence="2 3">
    <name type="scientific">Amorphotheca resinae ATCC 22711</name>
    <dbReference type="NCBI Taxonomy" id="857342"/>
    <lineage>
        <taxon>Eukaryota</taxon>
        <taxon>Fungi</taxon>
        <taxon>Dikarya</taxon>
        <taxon>Ascomycota</taxon>
        <taxon>Pezizomycotina</taxon>
        <taxon>Leotiomycetes</taxon>
        <taxon>Helotiales</taxon>
        <taxon>Amorphothecaceae</taxon>
        <taxon>Amorphotheca</taxon>
    </lineage>
</organism>
<dbReference type="EMBL" id="KZ679017">
    <property type="protein sequence ID" value="PSS09257.1"/>
    <property type="molecule type" value="Genomic_DNA"/>
</dbReference>
<evidence type="ECO:0000313" key="2">
    <source>
        <dbReference type="EMBL" id="PSS09257.1"/>
    </source>
</evidence>